<dbReference type="GO" id="GO:0016020">
    <property type="term" value="C:membrane"/>
    <property type="evidence" value="ECO:0007669"/>
    <property type="project" value="InterPro"/>
</dbReference>
<dbReference type="InterPro" id="IPR029016">
    <property type="entry name" value="GAF-like_dom_sf"/>
</dbReference>
<gene>
    <name evidence="6" type="ORF">FVP77_04135</name>
</gene>
<name>A0A5C8I110_9MICO</name>
<feature type="domain" description="GAF" evidence="4">
    <location>
        <begin position="220"/>
        <end position="366"/>
    </location>
</feature>
<dbReference type="Pfam" id="PF13185">
    <property type="entry name" value="GAF_2"/>
    <property type="match status" value="2"/>
</dbReference>
<organism evidence="6 7">
    <name type="scientific">Microbacterium hatanonis</name>
    <dbReference type="NCBI Taxonomy" id="404366"/>
    <lineage>
        <taxon>Bacteria</taxon>
        <taxon>Bacillati</taxon>
        <taxon>Actinomycetota</taxon>
        <taxon>Actinomycetes</taxon>
        <taxon>Micrococcales</taxon>
        <taxon>Microbacteriaceae</taxon>
        <taxon>Microbacterium</taxon>
    </lineage>
</organism>
<dbReference type="PANTHER" id="PTHR24421">
    <property type="entry name" value="NITRATE/NITRITE SENSOR PROTEIN NARX-RELATED"/>
    <property type="match status" value="1"/>
</dbReference>
<dbReference type="Gene3D" id="1.20.5.1930">
    <property type="match status" value="1"/>
</dbReference>
<feature type="domain" description="Histidine kinase/HSP90-like ATPase" evidence="5">
    <location>
        <begin position="475"/>
        <end position="564"/>
    </location>
</feature>
<keyword evidence="2" id="KW-0418">Kinase</keyword>
<dbReference type="InterPro" id="IPR050482">
    <property type="entry name" value="Sensor_HK_TwoCompSys"/>
</dbReference>
<dbReference type="GO" id="GO:0046983">
    <property type="term" value="F:protein dimerization activity"/>
    <property type="evidence" value="ECO:0007669"/>
    <property type="project" value="InterPro"/>
</dbReference>
<dbReference type="SUPFAM" id="SSF55874">
    <property type="entry name" value="ATPase domain of HSP90 chaperone/DNA topoisomerase II/histidine kinase"/>
    <property type="match status" value="1"/>
</dbReference>
<dbReference type="PANTHER" id="PTHR24421:SF56">
    <property type="entry name" value="OXYGEN SENSOR HISTIDINE KINASE RESPONSE REGULATOR DOST"/>
    <property type="match status" value="1"/>
</dbReference>
<dbReference type="Gene3D" id="3.30.565.10">
    <property type="entry name" value="Histidine kinase-like ATPase, C-terminal domain"/>
    <property type="match status" value="1"/>
</dbReference>
<dbReference type="AlphaFoldDB" id="A0A5C8I110"/>
<dbReference type="InterPro" id="IPR011712">
    <property type="entry name" value="Sig_transdc_His_kin_sub3_dim/P"/>
</dbReference>
<evidence type="ECO:0000313" key="6">
    <source>
        <dbReference type="EMBL" id="TXK12657.1"/>
    </source>
</evidence>
<dbReference type="SMART" id="SM00387">
    <property type="entry name" value="HATPase_c"/>
    <property type="match status" value="1"/>
</dbReference>
<evidence type="ECO:0000256" key="3">
    <source>
        <dbReference type="ARBA" id="ARBA00023012"/>
    </source>
</evidence>
<dbReference type="EMBL" id="VRSV01000001">
    <property type="protein sequence ID" value="TXK12657.1"/>
    <property type="molecule type" value="Genomic_DNA"/>
</dbReference>
<evidence type="ECO:0000259" key="4">
    <source>
        <dbReference type="SMART" id="SM00065"/>
    </source>
</evidence>
<dbReference type="Pfam" id="PF07730">
    <property type="entry name" value="HisKA_3"/>
    <property type="match status" value="1"/>
</dbReference>
<keyword evidence="7" id="KW-1185">Reference proteome</keyword>
<dbReference type="OrthoDB" id="5241249at2"/>
<evidence type="ECO:0000313" key="7">
    <source>
        <dbReference type="Proteomes" id="UP000321034"/>
    </source>
</evidence>
<sequence>MHSDPPLSFPDEPREELDRAIAVLMTTAERVMTTQSRLRALLHAVQTVVGDIDLPTVLTRVVEAAVQLVDAEYGAIGVVSPDGKSLDEFIHVGVDEGAAVLIGHLPRGRGVLGALLADPRPIRMPHIADDVRAVGFPVHHPPMDSFLGVPVRVREEVFGNLYLTNRRGGVFSAEDEELLDAMATTAGFAIQNARLFEEARLRERWMSAASQLSSALLSTPPQGALDLIAGRVSDVSRAAAVAVVTAADSEPVVRVAAWRGPEEITIHPRIQTAQTFAAPALVDGDRVTVRAAEGTTDDPLRVNGADGAGPSMAVPLRSRLRSWGAIIVSRSPGEKAFSEVDAEVLANLASQASIALELADARAEQQRTILAEDRARIARDLHDHVIQQLFGAEMTLLSVAAGLPDGSRRHQLQQATDHVDLAISQIRTIVFALSSKDATSVRHRIIDSVAAASGTLLRTPSIRFGGPVDHIVGGQLADDLVAAVSELLSNSIRHADADNISLEVTARDDALSLVVVDDGKGMGAARRRSGLKNLEDRAVAHGGVLEILSGPTGTRAHWSAIIRSEGEGVP</sequence>
<dbReference type="Pfam" id="PF02518">
    <property type="entry name" value="HATPase_c"/>
    <property type="match status" value="1"/>
</dbReference>
<accession>A0A5C8I110</accession>
<evidence type="ECO:0000256" key="2">
    <source>
        <dbReference type="ARBA" id="ARBA00022777"/>
    </source>
</evidence>
<dbReference type="SUPFAM" id="SSF55781">
    <property type="entry name" value="GAF domain-like"/>
    <property type="match status" value="2"/>
</dbReference>
<dbReference type="InterPro" id="IPR003018">
    <property type="entry name" value="GAF"/>
</dbReference>
<keyword evidence="1" id="KW-0808">Transferase</keyword>
<dbReference type="GO" id="GO:0000155">
    <property type="term" value="F:phosphorelay sensor kinase activity"/>
    <property type="evidence" value="ECO:0007669"/>
    <property type="project" value="InterPro"/>
</dbReference>
<comment type="caution">
    <text evidence="6">The sequence shown here is derived from an EMBL/GenBank/DDBJ whole genome shotgun (WGS) entry which is preliminary data.</text>
</comment>
<proteinExistence type="predicted"/>
<dbReference type="InterPro" id="IPR036890">
    <property type="entry name" value="HATPase_C_sf"/>
</dbReference>
<evidence type="ECO:0000259" key="5">
    <source>
        <dbReference type="SMART" id="SM00387"/>
    </source>
</evidence>
<reference evidence="6 7" key="1">
    <citation type="submission" date="2019-08" db="EMBL/GenBank/DDBJ databases">
        <authorList>
            <person name="Dong K."/>
        </authorList>
    </citation>
    <scope>NUCLEOTIDE SEQUENCE [LARGE SCALE GENOMIC DNA]</scope>
    <source>
        <strain evidence="6 7">JCM14558</strain>
    </source>
</reference>
<feature type="domain" description="GAF" evidence="4">
    <location>
        <begin position="53"/>
        <end position="200"/>
    </location>
</feature>
<dbReference type="Proteomes" id="UP000321034">
    <property type="component" value="Unassembled WGS sequence"/>
</dbReference>
<dbReference type="InterPro" id="IPR003594">
    <property type="entry name" value="HATPase_dom"/>
</dbReference>
<evidence type="ECO:0000256" key="1">
    <source>
        <dbReference type="ARBA" id="ARBA00022679"/>
    </source>
</evidence>
<dbReference type="SMART" id="SM00065">
    <property type="entry name" value="GAF"/>
    <property type="match status" value="2"/>
</dbReference>
<keyword evidence="3" id="KW-0902">Two-component regulatory system</keyword>
<dbReference type="Gene3D" id="3.30.450.40">
    <property type="match status" value="2"/>
</dbReference>
<protein>
    <submittedName>
        <fullName evidence="6">GAF domain-containing protein</fullName>
    </submittedName>
</protein>